<reference evidence="2" key="2">
    <citation type="submission" date="2020-05" db="UniProtKB">
        <authorList>
            <consortium name="EnsemblMetazoa"/>
        </authorList>
    </citation>
    <scope>IDENTIFICATION</scope>
</reference>
<organism evidence="1">
    <name type="scientific">Anopheles sinensis</name>
    <name type="common">Mosquito</name>
    <dbReference type="NCBI Taxonomy" id="74873"/>
    <lineage>
        <taxon>Eukaryota</taxon>
        <taxon>Metazoa</taxon>
        <taxon>Ecdysozoa</taxon>
        <taxon>Arthropoda</taxon>
        <taxon>Hexapoda</taxon>
        <taxon>Insecta</taxon>
        <taxon>Pterygota</taxon>
        <taxon>Neoptera</taxon>
        <taxon>Endopterygota</taxon>
        <taxon>Diptera</taxon>
        <taxon>Nematocera</taxon>
        <taxon>Culicoidea</taxon>
        <taxon>Culicidae</taxon>
        <taxon>Anophelinae</taxon>
        <taxon>Anopheles</taxon>
    </lineage>
</organism>
<protein>
    <submittedName>
        <fullName evidence="1 2">His/Glu/Gln/Arg/opine family amino ABC transporter, permease, 3-TM region</fullName>
    </submittedName>
</protein>
<proteinExistence type="predicted"/>
<dbReference type="EnsemblMetazoa" id="ASIC013185-RA">
    <property type="protein sequence ID" value="ASIC013185-PA"/>
    <property type="gene ID" value="ASIC013185"/>
</dbReference>
<evidence type="ECO:0000313" key="2">
    <source>
        <dbReference type="EnsemblMetazoa" id="ASIC013185-PA"/>
    </source>
</evidence>
<dbReference type="Proteomes" id="UP000030765">
    <property type="component" value="Unassembled WGS sequence"/>
</dbReference>
<accession>A0A084W4V9</accession>
<gene>
    <name evidence="1" type="ORF">ZHAS_00013185</name>
</gene>
<sequence length="165" mass="18452">MSELRQIGTVSLPKYDRRRYRSPGWGDGSEMVTHAQPGNGLVDDGPMKGLKSFAVNLAENVKTAHGMLLPTDWRLPSIIIKALAGVGSSVGRSVGPDGKMRNTISCTPVHFRASLIRAKQVRQVEVFDLLPTLFSVRTKFETTEFWHFLPCSEPTRERMKWIIKG</sequence>
<dbReference type="VEuPathDB" id="VectorBase:ASIC013185"/>
<dbReference type="EMBL" id="KE525300">
    <property type="protein sequence ID" value="KFB45253.1"/>
    <property type="molecule type" value="Genomic_DNA"/>
</dbReference>
<evidence type="ECO:0000313" key="3">
    <source>
        <dbReference type="Proteomes" id="UP000030765"/>
    </source>
</evidence>
<reference evidence="1 3" key="1">
    <citation type="journal article" date="2014" name="BMC Genomics">
        <title>Genome sequence of Anopheles sinensis provides insight into genetics basis of mosquito competence for malaria parasites.</title>
        <authorList>
            <person name="Zhou D."/>
            <person name="Zhang D."/>
            <person name="Ding G."/>
            <person name="Shi L."/>
            <person name="Hou Q."/>
            <person name="Ye Y."/>
            <person name="Xu Y."/>
            <person name="Zhou H."/>
            <person name="Xiong C."/>
            <person name="Li S."/>
            <person name="Yu J."/>
            <person name="Hong S."/>
            <person name="Yu X."/>
            <person name="Zou P."/>
            <person name="Chen C."/>
            <person name="Chang X."/>
            <person name="Wang W."/>
            <person name="Lv Y."/>
            <person name="Sun Y."/>
            <person name="Ma L."/>
            <person name="Shen B."/>
            <person name="Zhu C."/>
        </authorList>
    </citation>
    <scope>NUCLEOTIDE SEQUENCE [LARGE SCALE GENOMIC DNA]</scope>
</reference>
<keyword evidence="3" id="KW-1185">Reference proteome</keyword>
<name>A0A084W4V9_ANOSI</name>
<evidence type="ECO:0000313" key="1">
    <source>
        <dbReference type="EMBL" id="KFB45253.1"/>
    </source>
</evidence>
<dbReference type="AlphaFoldDB" id="A0A084W4V9"/>
<dbReference type="EMBL" id="ATLV01020389">
    <property type="status" value="NOT_ANNOTATED_CDS"/>
    <property type="molecule type" value="Genomic_DNA"/>
</dbReference>